<gene>
    <name evidence="3" type="ORF">GCK32_022820</name>
</gene>
<feature type="transmembrane region" description="Helical" evidence="2">
    <location>
        <begin position="108"/>
        <end position="129"/>
    </location>
</feature>
<reference evidence="3 4" key="1">
    <citation type="submission" date="2019-10" db="EMBL/GenBank/DDBJ databases">
        <title>Assembly and Annotation for the nematode Trichostrongylus colubriformis.</title>
        <authorList>
            <person name="Martin J."/>
        </authorList>
    </citation>
    <scope>NUCLEOTIDE SEQUENCE [LARGE SCALE GENOMIC DNA]</scope>
    <source>
        <strain evidence="3">G859</strain>
        <tissue evidence="3">Whole worm</tissue>
    </source>
</reference>
<organism evidence="3 4">
    <name type="scientific">Trichostrongylus colubriformis</name>
    <name type="common">Black scour worm</name>
    <dbReference type="NCBI Taxonomy" id="6319"/>
    <lineage>
        <taxon>Eukaryota</taxon>
        <taxon>Metazoa</taxon>
        <taxon>Ecdysozoa</taxon>
        <taxon>Nematoda</taxon>
        <taxon>Chromadorea</taxon>
        <taxon>Rhabditida</taxon>
        <taxon>Rhabditina</taxon>
        <taxon>Rhabditomorpha</taxon>
        <taxon>Strongyloidea</taxon>
        <taxon>Trichostrongylidae</taxon>
        <taxon>Trichostrongylus</taxon>
    </lineage>
</organism>
<dbReference type="AlphaFoldDB" id="A0AAN8FPI2"/>
<keyword evidence="2" id="KW-0472">Membrane</keyword>
<feature type="compositionally biased region" description="Acidic residues" evidence="1">
    <location>
        <begin position="40"/>
        <end position="50"/>
    </location>
</feature>
<keyword evidence="2" id="KW-1133">Transmembrane helix</keyword>
<comment type="caution">
    <text evidence="3">The sequence shown here is derived from an EMBL/GenBank/DDBJ whole genome shotgun (WGS) entry which is preliminary data.</text>
</comment>
<protein>
    <submittedName>
        <fullName evidence="3">Uncharacterized protein</fullName>
    </submittedName>
</protein>
<feature type="compositionally biased region" description="Polar residues" evidence="1">
    <location>
        <begin position="62"/>
        <end position="71"/>
    </location>
</feature>
<evidence type="ECO:0000313" key="3">
    <source>
        <dbReference type="EMBL" id="KAK5980814.1"/>
    </source>
</evidence>
<feature type="non-terminal residue" evidence="3">
    <location>
        <position position="143"/>
    </location>
</feature>
<proteinExistence type="predicted"/>
<dbReference type="Proteomes" id="UP001331761">
    <property type="component" value="Unassembled WGS sequence"/>
</dbReference>
<feature type="region of interest" description="Disordered" evidence="1">
    <location>
        <begin position="39"/>
        <end position="91"/>
    </location>
</feature>
<keyword evidence="2" id="KW-0812">Transmembrane</keyword>
<sequence>MGMIHQVIITNARGTVREVVIRLPSQRLIRRPINLVTPLELEEQGSEGDEPSSKSRTDETESLASVSSQPQYKDVDQQQETAPRYNLHKRRPIDYAELEERETLGQGLSGNIFAVSTFLQITIILLLALTREAHSVRSMICIP</sequence>
<evidence type="ECO:0000256" key="2">
    <source>
        <dbReference type="SAM" id="Phobius"/>
    </source>
</evidence>
<evidence type="ECO:0000313" key="4">
    <source>
        <dbReference type="Proteomes" id="UP001331761"/>
    </source>
</evidence>
<keyword evidence="4" id="KW-1185">Reference proteome</keyword>
<name>A0AAN8FPI2_TRICO</name>
<evidence type="ECO:0000256" key="1">
    <source>
        <dbReference type="SAM" id="MobiDB-lite"/>
    </source>
</evidence>
<accession>A0AAN8FPI2</accession>
<dbReference type="EMBL" id="WIXE01006967">
    <property type="protein sequence ID" value="KAK5980814.1"/>
    <property type="molecule type" value="Genomic_DNA"/>
</dbReference>